<evidence type="ECO:0000256" key="8">
    <source>
        <dbReference type="ARBA" id="ARBA00022777"/>
    </source>
</evidence>
<keyword evidence="5" id="KW-0597">Phosphoprotein</keyword>
<evidence type="ECO:0000256" key="12">
    <source>
        <dbReference type="SAM" id="MobiDB-lite"/>
    </source>
</evidence>
<dbReference type="Pfam" id="PF00069">
    <property type="entry name" value="Pkinase"/>
    <property type="match status" value="1"/>
</dbReference>
<sequence length="1013" mass="111268">MAVYASQLSTKGHFANSVPTLPTQAPPAGTFLPGTKVQVGDHRVIIDRYLSEGGFAHVYVVQLPHAVDGNQKAVLKRVAVPDKDHLANMRTEVETMKRLRGQKHIVKYIDSHASQLKGGGYEVFLLMEFCQGGGLIDFMNTRLQNRLTEPEILKIFTDVAEGVACMHYLKPPLMHRDLKVENVLISTSGSSRIYKLCDFGSAAPARPAATSAAEGRLIEDDINRHTTLQYRSPEMIDVYRKQPIDEKSDIWALGVFLYKLCYYTTPFEEAGQMAILNAKFKFPGYPRFSDQLKLLIASMLREKPSDRPNIYQVLQKACQLDGRELRFENIYARRTQSESRKDQVLPQPSSSQSRAGATLSPPKQAAPPAIPDIEPMRRGRPTKPVSHHGSAKPSPSPLRMMEDAHSDPFAALDGNRASAEDELSSRFPTLDQFSLMTDKGQKFAFESHLEKDTVADPRLAQRVTNALADDAFARPPSPAKPKPPPEKSAAVVRSQTVLQHKRSLEGKETQARASPANAPPVTAPKPAMVSTGTMTTSTPAVESEAKPFAERPVHRFPPKEQPLKSTVTPVQKYEDLELPPREPRSTRNKDASRLANLLREDAHRSQLAGDVEPRSPTSSRPSLEGGRPTMRELSPGVSRSRSLNFRNRPASVNIGARPTHIKDKEIKSLDYETTFTSAEPETAPLAQVESATNITSDVDFLKAKEEEEKERRHHHRRLGSGPKHLKRASLPSIVPNIAGTTKLLAGKFGDAFKMFESNSDSNHHRQRSDSPSRDPINVLTPIAGSEATDLSDDRHPWDDTEDQTPEVRREIEKRKLEAEEKRVAQAAAEYRHRLAARGGGASGGGGGGGVGRSATIQHRVKSLLNENTRPAQKTATGYGHFTESAAPQQPHGDERRSSQPSGQSPTHLSSHVERHGVPEVTASAPSSTTDLTQVNSRGQKPTAPPKPKVLRTAGAGEPSVGRANEATAPSTTTLDEDWEANFSRRYPSLAGIEMVETSIDAPKPATTVRTKEV</sequence>
<keyword evidence="9" id="KW-0067">ATP-binding</keyword>
<dbReference type="GO" id="GO:0004674">
    <property type="term" value="F:protein serine/threonine kinase activity"/>
    <property type="evidence" value="ECO:0007669"/>
    <property type="project" value="UniProtKB-KW"/>
</dbReference>
<dbReference type="PROSITE" id="PS00108">
    <property type="entry name" value="PROTEIN_KINASE_ST"/>
    <property type="match status" value="1"/>
</dbReference>
<dbReference type="InterPro" id="IPR000719">
    <property type="entry name" value="Prot_kinase_dom"/>
</dbReference>
<feature type="region of interest" description="Disordered" evidence="12">
    <location>
        <begin position="336"/>
        <end position="402"/>
    </location>
</feature>
<dbReference type="InterPro" id="IPR011009">
    <property type="entry name" value="Kinase-like_dom_sf"/>
</dbReference>
<name>A0A1C1CX47_9EURO</name>
<dbReference type="SMART" id="SM00220">
    <property type="entry name" value="S_TKc"/>
    <property type="match status" value="1"/>
</dbReference>
<dbReference type="STRING" id="86049.A0A1C1CX47"/>
<feature type="compositionally biased region" description="Polar residues" evidence="12">
    <location>
        <begin position="923"/>
        <end position="939"/>
    </location>
</feature>
<protein>
    <recommendedName>
        <fullName evidence="2">non-specific serine/threonine protein kinase</fullName>
        <ecNumber evidence="2">2.7.11.1</ecNumber>
    </recommendedName>
</protein>
<evidence type="ECO:0000256" key="5">
    <source>
        <dbReference type="ARBA" id="ARBA00022553"/>
    </source>
</evidence>
<dbReference type="AlphaFoldDB" id="A0A1C1CX47"/>
<dbReference type="OrthoDB" id="2018507at2759"/>
<feature type="compositionally biased region" description="Gly residues" evidence="12">
    <location>
        <begin position="837"/>
        <end position="851"/>
    </location>
</feature>
<keyword evidence="4" id="KW-0723">Serine/threonine-protein kinase</keyword>
<comment type="catalytic activity">
    <reaction evidence="10">
        <text>L-threonyl-[protein] + ATP = O-phospho-L-threonyl-[protein] + ADP + H(+)</text>
        <dbReference type="Rhea" id="RHEA:46608"/>
        <dbReference type="Rhea" id="RHEA-COMP:11060"/>
        <dbReference type="Rhea" id="RHEA-COMP:11605"/>
        <dbReference type="ChEBI" id="CHEBI:15378"/>
        <dbReference type="ChEBI" id="CHEBI:30013"/>
        <dbReference type="ChEBI" id="CHEBI:30616"/>
        <dbReference type="ChEBI" id="CHEBI:61977"/>
        <dbReference type="ChEBI" id="CHEBI:456216"/>
        <dbReference type="EC" id="2.7.11.1"/>
    </reaction>
</comment>
<evidence type="ECO:0000256" key="7">
    <source>
        <dbReference type="ARBA" id="ARBA00022741"/>
    </source>
</evidence>
<keyword evidence="7" id="KW-0547">Nucleotide-binding</keyword>
<dbReference type="PROSITE" id="PS50011">
    <property type="entry name" value="PROTEIN_KINASE_DOM"/>
    <property type="match status" value="1"/>
</dbReference>
<evidence type="ECO:0000313" key="15">
    <source>
        <dbReference type="Proteomes" id="UP000094526"/>
    </source>
</evidence>
<dbReference type="Gene3D" id="1.10.510.10">
    <property type="entry name" value="Transferase(Phosphotransferase) domain 1"/>
    <property type="match status" value="1"/>
</dbReference>
<feature type="domain" description="Protein kinase" evidence="13">
    <location>
        <begin position="44"/>
        <end position="327"/>
    </location>
</feature>
<evidence type="ECO:0000256" key="6">
    <source>
        <dbReference type="ARBA" id="ARBA00022679"/>
    </source>
</evidence>
<feature type="compositionally biased region" description="Polar residues" evidence="12">
    <location>
        <begin position="346"/>
        <end position="355"/>
    </location>
</feature>
<dbReference type="EC" id="2.7.11.1" evidence="2"/>
<feature type="compositionally biased region" description="Basic residues" evidence="12">
    <location>
        <begin position="378"/>
        <end position="390"/>
    </location>
</feature>
<reference evidence="15" key="1">
    <citation type="submission" date="2015-07" db="EMBL/GenBank/DDBJ databases">
        <authorList>
            <person name="Teixeira M.M."/>
            <person name="Souza R.C."/>
            <person name="Almeida L.G."/>
            <person name="Vicente V.A."/>
            <person name="de Hoog S."/>
            <person name="Bocca A.L."/>
            <person name="de Almeida S.R."/>
            <person name="Vasconcelos A.T."/>
            <person name="Felipe M.S."/>
        </authorList>
    </citation>
    <scope>NUCLEOTIDE SEQUENCE [LARGE SCALE GENOMIC DNA]</scope>
    <source>
        <strain evidence="15">KSF</strain>
    </source>
</reference>
<dbReference type="EMBL" id="LGRB01000008">
    <property type="protein sequence ID" value="OCT53104.1"/>
    <property type="molecule type" value="Genomic_DNA"/>
</dbReference>
<dbReference type="GO" id="GO:0005737">
    <property type="term" value="C:cytoplasm"/>
    <property type="evidence" value="ECO:0007669"/>
    <property type="project" value="UniProtKB-SubCell"/>
</dbReference>
<dbReference type="VEuPathDB" id="FungiDB:G647_00079"/>
<keyword evidence="8 14" id="KW-0418">Kinase</keyword>
<dbReference type="GO" id="GO:0005524">
    <property type="term" value="F:ATP binding"/>
    <property type="evidence" value="ECO:0007669"/>
    <property type="project" value="UniProtKB-KW"/>
</dbReference>
<feature type="compositionally biased region" description="Polar residues" evidence="12">
    <location>
        <begin position="530"/>
        <end position="540"/>
    </location>
</feature>
<feature type="region of interest" description="Disordered" evidence="12">
    <location>
        <begin position="468"/>
        <end position="648"/>
    </location>
</feature>
<evidence type="ECO:0000256" key="9">
    <source>
        <dbReference type="ARBA" id="ARBA00022840"/>
    </source>
</evidence>
<feature type="compositionally biased region" description="Basic and acidic residues" evidence="12">
    <location>
        <begin position="543"/>
        <end position="562"/>
    </location>
</feature>
<comment type="subcellular location">
    <subcellularLocation>
        <location evidence="1">Cytoplasm</location>
    </subcellularLocation>
</comment>
<evidence type="ECO:0000256" key="11">
    <source>
        <dbReference type="ARBA" id="ARBA00048679"/>
    </source>
</evidence>
<proteinExistence type="predicted"/>
<keyword evidence="3" id="KW-0963">Cytoplasm</keyword>
<dbReference type="InterPro" id="IPR008271">
    <property type="entry name" value="Ser/Thr_kinase_AS"/>
</dbReference>
<dbReference type="Proteomes" id="UP000094526">
    <property type="component" value="Unassembled WGS sequence"/>
</dbReference>
<evidence type="ECO:0000256" key="4">
    <source>
        <dbReference type="ARBA" id="ARBA00022527"/>
    </source>
</evidence>
<gene>
    <name evidence="14" type="ORF">CLCR_09522</name>
</gene>
<dbReference type="GO" id="GO:0007015">
    <property type="term" value="P:actin filament organization"/>
    <property type="evidence" value="ECO:0007669"/>
    <property type="project" value="TreeGrafter"/>
</dbReference>
<dbReference type="CDD" id="cd14037">
    <property type="entry name" value="STKc_NAK_like"/>
    <property type="match status" value="1"/>
</dbReference>
<feature type="compositionally biased region" description="Polar residues" evidence="12">
    <location>
        <begin position="898"/>
        <end position="909"/>
    </location>
</feature>
<dbReference type="PANTHER" id="PTHR22967">
    <property type="entry name" value="SERINE/THREONINE PROTEIN KINASE"/>
    <property type="match status" value="1"/>
</dbReference>
<evidence type="ECO:0000256" key="10">
    <source>
        <dbReference type="ARBA" id="ARBA00047899"/>
    </source>
</evidence>
<dbReference type="FunFam" id="1.10.510.10:FF:000441">
    <property type="entry name" value="Serine/threonine protein kinase"/>
    <property type="match status" value="1"/>
</dbReference>
<keyword evidence="6" id="KW-0808">Transferase</keyword>
<evidence type="ECO:0000313" key="14">
    <source>
        <dbReference type="EMBL" id="OCT53104.1"/>
    </source>
</evidence>
<dbReference type="SUPFAM" id="SSF56112">
    <property type="entry name" value="Protein kinase-like (PK-like)"/>
    <property type="match status" value="1"/>
</dbReference>
<feature type="region of interest" description="Disordered" evidence="12">
    <location>
        <begin position="757"/>
        <end position="979"/>
    </location>
</feature>
<feature type="region of interest" description="Disordered" evidence="12">
    <location>
        <begin position="706"/>
        <end position="727"/>
    </location>
</feature>
<evidence type="ECO:0000256" key="3">
    <source>
        <dbReference type="ARBA" id="ARBA00022490"/>
    </source>
</evidence>
<feature type="compositionally biased region" description="Basic and acidic residues" evidence="12">
    <location>
        <begin position="572"/>
        <end position="604"/>
    </location>
</feature>
<evidence type="ECO:0000259" key="13">
    <source>
        <dbReference type="PROSITE" id="PS50011"/>
    </source>
</evidence>
<comment type="catalytic activity">
    <reaction evidence="11">
        <text>L-seryl-[protein] + ATP = O-phospho-L-seryl-[protein] + ADP + H(+)</text>
        <dbReference type="Rhea" id="RHEA:17989"/>
        <dbReference type="Rhea" id="RHEA-COMP:9863"/>
        <dbReference type="Rhea" id="RHEA-COMP:11604"/>
        <dbReference type="ChEBI" id="CHEBI:15378"/>
        <dbReference type="ChEBI" id="CHEBI:29999"/>
        <dbReference type="ChEBI" id="CHEBI:30616"/>
        <dbReference type="ChEBI" id="CHEBI:83421"/>
        <dbReference type="ChEBI" id="CHEBI:456216"/>
        <dbReference type="EC" id="2.7.11.1"/>
    </reaction>
</comment>
<feature type="compositionally biased region" description="Basic residues" evidence="12">
    <location>
        <begin position="711"/>
        <end position="727"/>
    </location>
</feature>
<organism evidence="14 15">
    <name type="scientific">Cladophialophora carrionii</name>
    <dbReference type="NCBI Taxonomy" id="86049"/>
    <lineage>
        <taxon>Eukaryota</taxon>
        <taxon>Fungi</taxon>
        <taxon>Dikarya</taxon>
        <taxon>Ascomycota</taxon>
        <taxon>Pezizomycotina</taxon>
        <taxon>Eurotiomycetes</taxon>
        <taxon>Chaetothyriomycetidae</taxon>
        <taxon>Chaetothyriales</taxon>
        <taxon>Herpotrichiellaceae</taxon>
        <taxon>Cladophialophora</taxon>
    </lineage>
</organism>
<feature type="compositionally biased region" description="Polar residues" evidence="12">
    <location>
        <begin position="864"/>
        <end position="875"/>
    </location>
</feature>
<dbReference type="GO" id="GO:0000147">
    <property type="term" value="P:actin cortical patch assembly"/>
    <property type="evidence" value="ECO:0007669"/>
    <property type="project" value="TreeGrafter"/>
</dbReference>
<feature type="compositionally biased region" description="Basic and acidic residues" evidence="12">
    <location>
        <begin position="805"/>
        <end position="823"/>
    </location>
</feature>
<keyword evidence="15" id="KW-1185">Reference proteome</keyword>
<evidence type="ECO:0000256" key="1">
    <source>
        <dbReference type="ARBA" id="ARBA00004496"/>
    </source>
</evidence>
<feature type="compositionally biased region" description="Basic and acidic residues" evidence="12">
    <location>
        <begin position="761"/>
        <end position="772"/>
    </location>
</feature>
<accession>A0A1C1CX47</accession>
<evidence type="ECO:0000256" key="2">
    <source>
        <dbReference type="ARBA" id="ARBA00012513"/>
    </source>
</evidence>
<comment type="caution">
    <text evidence="14">The sequence shown here is derived from an EMBL/GenBank/DDBJ whole genome shotgun (WGS) entry which is preliminary data.</text>
</comment>
<dbReference type="PANTHER" id="PTHR22967:SF57">
    <property type="entry name" value="AUXILIN, ISOFORM A-RELATED"/>
    <property type="match status" value="1"/>
</dbReference>
<dbReference type="VEuPathDB" id="FungiDB:CLCR_09522"/>
<dbReference type="eggNOG" id="KOG1989">
    <property type="taxonomic scope" value="Eukaryota"/>
</dbReference>